<sequence length="419" mass="44021">MASGSAQAPRVPVAAPRSAETQPPVLSPLAAQLVRPADFAGRFSRQRRGMGLRRRRARLRKRLAACAVSALALPAFVAPGGWASIAQPFDGGAFEIGNAQVQALVVEPMPFEQPGTSFPGSAFYYLEMKETTARDGGSVLDAAGAQVGPAARSFSYYDAGGRHAPSALDRSRALQCMTAAIYYEAASEPEAGQRAVAQVVLNRLAHPAYPSNVCGVVYEGSERATGCQFSFTCDGAMARRPAPYFWARAEKVAREALAGKVYAPVGLATHYHTLQVSPYWAPSLHYLTTIGAHRFYSFAGRAGELSSFRYVYGGGEPVAAPHARLAGSAMGTDTLDPVALQNAFAAPSSSAPAAPAQTAASALPRTDNLPESRWRADATSPAPLASEPAPASDAPALPGSTGVRPEYRNSGRWIARPGS</sequence>
<dbReference type="InterPro" id="IPR011105">
    <property type="entry name" value="Cell_wall_hydrolase_SleB"/>
</dbReference>
<dbReference type="AlphaFoldDB" id="A0A931HAG3"/>
<keyword evidence="4" id="KW-0378">Hydrolase</keyword>
<evidence type="ECO:0000259" key="3">
    <source>
        <dbReference type="Pfam" id="PF07486"/>
    </source>
</evidence>
<reference evidence="4" key="1">
    <citation type="submission" date="2020-11" db="EMBL/GenBank/DDBJ databases">
        <title>Novosphingobium aureum sp. nov., a marine bacterium isolated from sediment of a salt flat.</title>
        <authorList>
            <person name="Yoo Y."/>
            <person name="Kim J.-J."/>
        </authorList>
    </citation>
    <scope>NUCLEOTIDE SEQUENCE</scope>
    <source>
        <strain evidence="4">YJ-S2-02</strain>
    </source>
</reference>
<dbReference type="Gene3D" id="1.10.10.2520">
    <property type="entry name" value="Cell wall hydrolase SleB, domain 1"/>
    <property type="match status" value="1"/>
</dbReference>
<name>A0A931HAG3_9SPHN</name>
<protein>
    <submittedName>
        <fullName evidence="4">Cell wall hydrolase</fullName>
    </submittedName>
</protein>
<dbReference type="EMBL" id="JADZGI010000001">
    <property type="protein sequence ID" value="MBH0112370.1"/>
    <property type="molecule type" value="Genomic_DNA"/>
</dbReference>
<accession>A0A931HAG3</accession>
<keyword evidence="2" id="KW-1133">Transmembrane helix</keyword>
<keyword evidence="5" id="KW-1185">Reference proteome</keyword>
<keyword evidence="2" id="KW-0472">Membrane</keyword>
<feature type="compositionally biased region" description="Low complexity" evidence="1">
    <location>
        <begin position="1"/>
        <end position="19"/>
    </location>
</feature>
<evidence type="ECO:0000256" key="2">
    <source>
        <dbReference type="SAM" id="Phobius"/>
    </source>
</evidence>
<organism evidence="4 5">
    <name type="scientific">Novosphingobium aureum</name>
    <dbReference type="NCBI Taxonomy" id="2792964"/>
    <lineage>
        <taxon>Bacteria</taxon>
        <taxon>Pseudomonadati</taxon>
        <taxon>Pseudomonadota</taxon>
        <taxon>Alphaproteobacteria</taxon>
        <taxon>Sphingomonadales</taxon>
        <taxon>Sphingomonadaceae</taxon>
        <taxon>Novosphingobium</taxon>
    </lineage>
</organism>
<evidence type="ECO:0000313" key="4">
    <source>
        <dbReference type="EMBL" id="MBH0112370.1"/>
    </source>
</evidence>
<dbReference type="Pfam" id="PF07486">
    <property type="entry name" value="Hydrolase_2"/>
    <property type="match status" value="1"/>
</dbReference>
<feature type="domain" description="Cell wall hydrolase SleB" evidence="3">
    <location>
        <begin position="187"/>
        <end position="296"/>
    </location>
</feature>
<evidence type="ECO:0000313" key="5">
    <source>
        <dbReference type="Proteomes" id="UP000617634"/>
    </source>
</evidence>
<gene>
    <name evidence="4" type="ORF">I5E68_05300</name>
</gene>
<feature type="region of interest" description="Disordered" evidence="1">
    <location>
        <begin position="349"/>
        <end position="419"/>
    </location>
</feature>
<feature type="transmembrane region" description="Helical" evidence="2">
    <location>
        <begin position="63"/>
        <end position="82"/>
    </location>
</feature>
<dbReference type="Proteomes" id="UP000617634">
    <property type="component" value="Unassembled WGS sequence"/>
</dbReference>
<keyword evidence="2" id="KW-0812">Transmembrane</keyword>
<evidence type="ECO:0000256" key="1">
    <source>
        <dbReference type="SAM" id="MobiDB-lite"/>
    </source>
</evidence>
<feature type="region of interest" description="Disordered" evidence="1">
    <location>
        <begin position="1"/>
        <end position="25"/>
    </location>
</feature>
<feature type="compositionally biased region" description="Low complexity" evidence="1">
    <location>
        <begin position="380"/>
        <end position="398"/>
    </location>
</feature>
<dbReference type="InterPro" id="IPR042047">
    <property type="entry name" value="SleB_dom1"/>
</dbReference>
<comment type="caution">
    <text evidence="4">The sequence shown here is derived from an EMBL/GenBank/DDBJ whole genome shotgun (WGS) entry which is preliminary data.</text>
</comment>
<proteinExistence type="predicted"/>
<feature type="compositionally biased region" description="Low complexity" evidence="1">
    <location>
        <begin position="349"/>
        <end position="364"/>
    </location>
</feature>
<dbReference type="GO" id="GO:0016787">
    <property type="term" value="F:hydrolase activity"/>
    <property type="evidence" value="ECO:0007669"/>
    <property type="project" value="UniProtKB-KW"/>
</dbReference>